<protein>
    <submittedName>
        <fullName evidence="2">Uncharacterized protein</fullName>
    </submittedName>
</protein>
<feature type="signal peptide" evidence="1">
    <location>
        <begin position="1"/>
        <end position="20"/>
    </location>
</feature>
<keyword evidence="3" id="KW-1185">Reference proteome</keyword>
<dbReference type="RefSeq" id="WP_069836847.1">
    <property type="nucleotide sequence ID" value="NZ_MDGQ01000005.1"/>
</dbReference>
<organism evidence="2 3">
    <name type="scientific">Roseivirga misakiensis</name>
    <dbReference type="NCBI Taxonomy" id="1563681"/>
    <lineage>
        <taxon>Bacteria</taxon>
        <taxon>Pseudomonadati</taxon>
        <taxon>Bacteroidota</taxon>
        <taxon>Cytophagia</taxon>
        <taxon>Cytophagales</taxon>
        <taxon>Roseivirgaceae</taxon>
        <taxon>Roseivirga</taxon>
    </lineage>
</organism>
<reference evidence="2 3" key="1">
    <citation type="submission" date="2016-08" db="EMBL/GenBank/DDBJ databases">
        <title>Draft genome of Fabibacter sp. strain SK-8.</title>
        <authorList>
            <person name="Wong S.-K."/>
            <person name="Hamasaki K."/>
            <person name="Yoshizawa S."/>
        </authorList>
    </citation>
    <scope>NUCLEOTIDE SEQUENCE [LARGE SCALE GENOMIC DNA]</scope>
    <source>
        <strain evidence="2 3">SK-8</strain>
    </source>
</reference>
<proteinExistence type="predicted"/>
<feature type="chain" id="PRO_5009185914" evidence="1">
    <location>
        <begin position="21"/>
        <end position="100"/>
    </location>
</feature>
<gene>
    <name evidence="2" type="ORF">BFP71_18290</name>
</gene>
<dbReference type="STRING" id="1563681.BFP71_18290"/>
<comment type="caution">
    <text evidence="2">The sequence shown here is derived from an EMBL/GenBank/DDBJ whole genome shotgun (WGS) entry which is preliminary data.</text>
</comment>
<keyword evidence="1" id="KW-0732">Signal</keyword>
<name>A0A1E5T1T6_9BACT</name>
<evidence type="ECO:0000313" key="2">
    <source>
        <dbReference type="EMBL" id="OEK05343.1"/>
    </source>
</evidence>
<evidence type="ECO:0000256" key="1">
    <source>
        <dbReference type="SAM" id="SignalP"/>
    </source>
</evidence>
<dbReference type="AlphaFoldDB" id="A0A1E5T1T6"/>
<dbReference type="Proteomes" id="UP000095552">
    <property type="component" value="Unassembled WGS sequence"/>
</dbReference>
<accession>A0A1E5T1T6</accession>
<dbReference type="EMBL" id="MDGQ01000005">
    <property type="protein sequence ID" value="OEK05343.1"/>
    <property type="molecule type" value="Genomic_DNA"/>
</dbReference>
<evidence type="ECO:0000313" key="3">
    <source>
        <dbReference type="Proteomes" id="UP000095552"/>
    </source>
</evidence>
<dbReference type="PROSITE" id="PS51257">
    <property type="entry name" value="PROKAR_LIPOPROTEIN"/>
    <property type="match status" value="1"/>
</dbReference>
<sequence>MKSLKTHLALFTLFSFFFLASCGEDVVTDREQMQTELQAAINEFRIDNITIHFGETSILFNQEDFSLENGFLVIDGNRKYDLDKVRRYDVNRTSMTIYFL</sequence>